<dbReference type="EMBL" id="QTSU01000001">
    <property type="protein sequence ID" value="RDZ29732.1"/>
    <property type="molecule type" value="Genomic_DNA"/>
</dbReference>
<keyword evidence="2" id="KW-1185">Reference proteome</keyword>
<dbReference type="Pfam" id="PF09694">
    <property type="entry name" value="Gcw_chp"/>
    <property type="match status" value="1"/>
</dbReference>
<dbReference type="InterPro" id="IPR010239">
    <property type="entry name" value="CHP02001"/>
</dbReference>
<sequence length="243" mass="26306">MQPPRPRQARLPLIFAVGGALALLTLGARADAATLTGNAALTSDYVWRGSSQSRGDPAVQAGFKLAGDSGVYASVWGSSVEFAPSTHASSELDFTLGWAGQLAPDWTLDANLLHYRYPGTTADLNWTELNGTLTYADRYWLALGYSNRALGGRDAGLYTQLGARLPVNERLRFEAAAGYYRFDRDARSTLQDGYAHGQLSAIWAVKAPLELRLSAHATDRDAERLFGDDYAGDRIEAALQASF</sequence>
<dbReference type="OrthoDB" id="9793561at2"/>
<dbReference type="NCBIfam" id="TIGR02001">
    <property type="entry name" value="gcw_chp"/>
    <property type="match status" value="1"/>
</dbReference>
<reference evidence="1 2" key="1">
    <citation type="submission" date="2018-08" db="EMBL/GenBank/DDBJ databases">
        <title>Lysobacter sp. zong2l5, whole genome shotgun sequence.</title>
        <authorList>
            <person name="Zhang X."/>
            <person name="Feng G."/>
            <person name="Zhu H."/>
        </authorList>
    </citation>
    <scope>NUCLEOTIDE SEQUENCE [LARGE SCALE GENOMIC DNA]</scope>
    <source>
        <strain evidence="2">zong2l5</strain>
    </source>
</reference>
<gene>
    <name evidence="1" type="ORF">DX914_07150</name>
</gene>
<dbReference type="AlphaFoldDB" id="A0A371K7A8"/>
<protein>
    <recommendedName>
        <fullName evidence="3">Porin</fullName>
    </recommendedName>
</protein>
<accession>A0A371K7A8</accession>
<evidence type="ECO:0000313" key="2">
    <source>
        <dbReference type="Proteomes" id="UP000264492"/>
    </source>
</evidence>
<dbReference type="Proteomes" id="UP000264492">
    <property type="component" value="Unassembled WGS sequence"/>
</dbReference>
<organism evidence="1 2">
    <name type="scientific">Lysobacter silvisoli</name>
    <dbReference type="NCBI Taxonomy" id="2293254"/>
    <lineage>
        <taxon>Bacteria</taxon>
        <taxon>Pseudomonadati</taxon>
        <taxon>Pseudomonadota</taxon>
        <taxon>Gammaproteobacteria</taxon>
        <taxon>Lysobacterales</taxon>
        <taxon>Lysobacteraceae</taxon>
        <taxon>Lysobacter</taxon>
    </lineage>
</organism>
<proteinExistence type="predicted"/>
<evidence type="ECO:0008006" key="3">
    <source>
        <dbReference type="Google" id="ProtNLM"/>
    </source>
</evidence>
<name>A0A371K7A8_9GAMM</name>
<evidence type="ECO:0000313" key="1">
    <source>
        <dbReference type="EMBL" id="RDZ29732.1"/>
    </source>
</evidence>
<comment type="caution">
    <text evidence="1">The sequence shown here is derived from an EMBL/GenBank/DDBJ whole genome shotgun (WGS) entry which is preliminary data.</text>
</comment>